<dbReference type="InterPro" id="IPR003660">
    <property type="entry name" value="HAMP_dom"/>
</dbReference>
<keyword evidence="11" id="KW-1185">Reference proteome</keyword>
<feature type="domain" description="HAMP" evidence="9">
    <location>
        <begin position="179"/>
        <end position="233"/>
    </location>
</feature>
<evidence type="ECO:0000259" key="7">
    <source>
        <dbReference type="PROSITE" id="PS50111"/>
    </source>
</evidence>
<dbReference type="Gene3D" id="1.10.287.950">
    <property type="entry name" value="Methyl-accepting chemotaxis protein"/>
    <property type="match status" value="1"/>
</dbReference>
<evidence type="ECO:0000259" key="9">
    <source>
        <dbReference type="PROSITE" id="PS50885"/>
    </source>
</evidence>
<proteinExistence type="inferred from homology"/>
<feature type="transmembrane region" description="Helical" evidence="6">
    <location>
        <begin position="155"/>
        <end position="177"/>
    </location>
</feature>
<gene>
    <name evidence="10" type="ORF">SAMN04488082_10434</name>
</gene>
<feature type="domain" description="Methyl-accepting transducer" evidence="7">
    <location>
        <begin position="252"/>
        <end position="495"/>
    </location>
</feature>
<dbReference type="Pfam" id="PF00672">
    <property type="entry name" value="HAMP"/>
    <property type="match status" value="1"/>
</dbReference>
<dbReference type="Proteomes" id="UP000198635">
    <property type="component" value="Unassembled WGS sequence"/>
</dbReference>
<evidence type="ECO:0000256" key="4">
    <source>
        <dbReference type="ARBA" id="ARBA00029447"/>
    </source>
</evidence>
<accession>A0A1I3S7J6</accession>
<dbReference type="SMART" id="SM00283">
    <property type="entry name" value="MA"/>
    <property type="match status" value="1"/>
</dbReference>
<dbReference type="OrthoDB" id="5413149at2"/>
<evidence type="ECO:0000259" key="8">
    <source>
        <dbReference type="PROSITE" id="PS50192"/>
    </source>
</evidence>
<dbReference type="GO" id="GO:0007165">
    <property type="term" value="P:signal transduction"/>
    <property type="evidence" value="ECO:0007669"/>
    <property type="project" value="UniProtKB-KW"/>
</dbReference>
<evidence type="ECO:0000256" key="5">
    <source>
        <dbReference type="PROSITE-ProRule" id="PRU00284"/>
    </source>
</evidence>
<comment type="similarity">
    <text evidence="4">Belongs to the methyl-accepting chemotaxis (MCP) protein family.</text>
</comment>
<dbReference type="PROSITE" id="PS50111">
    <property type="entry name" value="CHEMOTAXIS_TRANSDUC_2"/>
    <property type="match status" value="1"/>
</dbReference>
<dbReference type="PANTHER" id="PTHR32089:SF112">
    <property type="entry name" value="LYSOZYME-LIKE PROTEIN-RELATED"/>
    <property type="match status" value="1"/>
</dbReference>
<dbReference type="PROSITE" id="PS50885">
    <property type="entry name" value="HAMP"/>
    <property type="match status" value="1"/>
</dbReference>
<dbReference type="EMBL" id="FORX01000004">
    <property type="protein sequence ID" value="SFJ53992.1"/>
    <property type="molecule type" value="Genomic_DNA"/>
</dbReference>
<evidence type="ECO:0000256" key="6">
    <source>
        <dbReference type="SAM" id="Phobius"/>
    </source>
</evidence>
<evidence type="ECO:0000256" key="2">
    <source>
        <dbReference type="ARBA" id="ARBA00022519"/>
    </source>
</evidence>
<dbReference type="STRING" id="52560.SAMN04488082_10434"/>
<evidence type="ECO:0000256" key="3">
    <source>
        <dbReference type="ARBA" id="ARBA00023224"/>
    </source>
</evidence>
<dbReference type="PANTHER" id="PTHR32089">
    <property type="entry name" value="METHYL-ACCEPTING CHEMOTAXIS PROTEIN MCPB"/>
    <property type="match status" value="1"/>
</dbReference>
<dbReference type="InterPro" id="IPR000727">
    <property type="entry name" value="T_SNARE_dom"/>
</dbReference>
<dbReference type="CDD" id="cd06225">
    <property type="entry name" value="HAMP"/>
    <property type="match status" value="1"/>
</dbReference>
<dbReference type="SMART" id="SM00304">
    <property type="entry name" value="HAMP"/>
    <property type="match status" value="1"/>
</dbReference>
<keyword evidence="3 5" id="KW-0807">Transducer</keyword>
<keyword evidence="6" id="KW-1133">Transmembrane helix</keyword>
<evidence type="ECO:0000256" key="1">
    <source>
        <dbReference type="ARBA" id="ARBA00004429"/>
    </source>
</evidence>
<dbReference type="SUPFAM" id="SSF58104">
    <property type="entry name" value="Methyl-accepting chemotaxis protein (MCP) signaling domain"/>
    <property type="match status" value="1"/>
</dbReference>
<organism evidence="10 11">
    <name type="scientific">Desulfomicrobium apsheronum</name>
    <dbReference type="NCBI Taxonomy" id="52560"/>
    <lineage>
        <taxon>Bacteria</taxon>
        <taxon>Pseudomonadati</taxon>
        <taxon>Thermodesulfobacteriota</taxon>
        <taxon>Desulfovibrionia</taxon>
        <taxon>Desulfovibrionales</taxon>
        <taxon>Desulfomicrobiaceae</taxon>
        <taxon>Desulfomicrobium</taxon>
    </lineage>
</organism>
<dbReference type="PROSITE" id="PS50192">
    <property type="entry name" value="T_SNARE"/>
    <property type="match status" value="1"/>
</dbReference>
<dbReference type="RefSeq" id="WP_092373165.1">
    <property type="nucleotide sequence ID" value="NZ_FORX01000004.1"/>
</dbReference>
<reference evidence="11" key="1">
    <citation type="submission" date="2016-10" db="EMBL/GenBank/DDBJ databases">
        <authorList>
            <person name="Varghese N."/>
            <person name="Submissions S."/>
        </authorList>
    </citation>
    <scope>NUCLEOTIDE SEQUENCE [LARGE SCALE GENOMIC DNA]</scope>
    <source>
        <strain evidence="11">DSM 5918</strain>
    </source>
</reference>
<keyword evidence="6" id="KW-0472">Membrane</keyword>
<keyword evidence="6" id="KW-0812">Transmembrane</keyword>
<dbReference type="AlphaFoldDB" id="A0A1I3S7J6"/>
<evidence type="ECO:0000313" key="10">
    <source>
        <dbReference type="EMBL" id="SFJ53992.1"/>
    </source>
</evidence>
<dbReference type="GO" id="GO:0005886">
    <property type="term" value="C:plasma membrane"/>
    <property type="evidence" value="ECO:0007669"/>
    <property type="project" value="UniProtKB-SubCell"/>
</dbReference>
<keyword evidence="2" id="KW-0997">Cell inner membrane</keyword>
<comment type="subcellular location">
    <subcellularLocation>
        <location evidence="1">Cell inner membrane</location>
        <topology evidence="1">Multi-pass membrane protein</topology>
    </subcellularLocation>
</comment>
<feature type="domain" description="T-SNARE coiled-coil homology" evidence="8">
    <location>
        <begin position="411"/>
        <end position="473"/>
    </location>
</feature>
<dbReference type="Pfam" id="PF00015">
    <property type="entry name" value="MCPsignal"/>
    <property type="match status" value="1"/>
</dbReference>
<sequence>MKKRRSLQILMVGFIAAIVTLVLSGLGAMDYIRERSELTSSLDQDMQIISGRLAVNLVAPLWDMNADGAKGVLESEMTNRNLYAATIMHKDKLITGVVRDKTWNAVTLESPVEPGNYETITIPLVYEKSGKKTDLGELTLFMSKKFLNETLRETLLATILRVIVVDAILILGIVFFVRRTITRSLQGMIAMLKDIAEGEGDLTRRLEDKSGTEIQELADWFNIFIDKIRAIITEVVDNAQRLETSAQNLLQLSSTLSTSAEAMTGQSNSASTSLNSMSGNMNSVASAMEQFAVNIGTVAASSEEMSSTIHEISQNTAKAKDITGNAVLKSTEASERVNELGSAAQEISKVTETITAISSQTNLLALNATIEAARAGEAGRGFAVVANEIKELAMQTARATEEIREKIQGIQSATGTTVGEIHHISQIVGDVDQIVATIAAAVEEQSVTTRDIADNVGQASQGVKEVNENVAHADTVTRQIARSVDDVSGTSGDISNMAGTVQENSEALSALAKSLNTLVGKFKI</sequence>
<evidence type="ECO:0000313" key="11">
    <source>
        <dbReference type="Proteomes" id="UP000198635"/>
    </source>
</evidence>
<dbReference type="InterPro" id="IPR004089">
    <property type="entry name" value="MCPsignal_dom"/>
</dbReference>
<name>A0A1I3S7J6_9BACT</name>
<protein>
    <submittedName>
        <fullName evidence="10">Methyl-accepting chemotaxis protein</fullName>
    </submittedName>
</protein>
<keyword evidence="2" id="KW-1003">Cell membrane</keyword>